<evidence type="ECO:0000313" key="1">
    <source>
        <dbReference type="EMBL" id="CBK21259.2"/>
    </source>
</evidence>
<dbReference type="InParanoid" id="D8LZM0"/>
<name>D8LZM0_BLAHO</name>
<gene>
    <name evidence="1" type="ORF">GSBLH_T00001443001</name>
</gene>
<sequence length="137" mass="15916">MEPSKHFPSSLQPGFPLPHLLRSDSFSLRSLLPALPRVSKQTNTRIPIDLTQHAVVVLQRHGLVTELLRFVYFRSGFYFCTLTQTATKLILMFFETRHCFLPHRVLRLFLLRTLRFAHALSAAQSISLHRPQLHHLH</sequence>
<reference evidence="1" key="1">
    <citation type="submission" date="2010-02" db="EMBL/GenBank/DDBJ databases">
        <title>Sequencing and annotation of the Blastocystis hominis genome.</title>
        <authorList>
            <person name="Wincker P."/>
        </authorList>
    </citation>
    <scope>NUCLEOTIDE SEQUENCE</scope>
    <source>
        <strain evidence="1">Singapore isolate B</strain>
    </source>
</reference>
<proteinExistence type="predicted"/>
<evidence type="ECO:0000313" key="2">
    <source>
        <dbReference type="Proteomes" id="UP000008312"/>
    </source>
</evidence>
<dbReference type="GeneID" id="24918699"/>
<organism evidence="1">
    <name type="scientific">Blastocystis hominis</name>
    <dbReference type="NCBI Taxonomy" id="12968"/>
    <lineage>
        <taxon>Eukaryota</taxon>
        <taxon>Sar</taxon>
        <taxon>Stramenopiles</taxon>
        <taxon>Bigyra</taxon>
        <taxon>Opalozoa</taxon>
        <taxon>Opalinata</taxon>
        <taxon>Blastocystidae</taxon>
        <taxon>Blastocystis</taxon>
    </lineage>
</organism>
<dbReference type="EMBL" id="FN668641">
    <property type="protein sequence ID" value="CBK21259.2"/>
    <property type="molecule type" value="Genomic_DNA"/>
</dbReference>
<accession>D8LZM0</accession>
<protein>
    <submittedName>
        <fullName evidence="1">Uncharacterized protein</fullName>
    </submittedName>
</protein>
<dbReference type="AlphaFoldDB" id="D8LZM0"/>
<dbReference type="Proteomes" id="UP000008312">
    <property type="component" value="Unassembled WGS sequence"/>
</dbReference>
<dbReference type="RefSeq" id="XP_012895307.1">
    <property type="nucleotide sequence ID" value="XM_013039853.1"/>
</dbReference>
<keyword evidence="2" id="KW-1185">Reference proteome</keyword>